<organism evidence="2 3">
    <name type="scientific">Syphacia muris</name>
    <dbReference type="NCBI Taxonomy" id="451379"/>
    <lineage>
        <taxon>Eukaryota</taxon>
        <taxon>Metazoa</taxon>
        <taxon>Ecdysozoa</taxon>
        <taxon>Nematoda</taxon>
        <taxon>Chromadorea</taxon>
        <taxon>Rhabditida</taxon>
        <taxon>Spirurina</taxon>
        <taxon>Oxyuridomorpha</taxon>
        <taxon>Oxyuroidea</taxon>
        <taxon>Oxyuridae</taxon>
        <taxon>Syphacia</taxon>
    </lineage>
</organism>
<keyword evidence="2" id="KW-1185">Reference proteome</keyword>
<name>A0A0N5AY68_9BILA</name>
<proteinExistence type="predicted"/>
<accession>A0A0N5AY68</accession>
<feature type="chain" id="PRO_5005893509" evidence="1">
    <location>
        <begin position="24"/>
        <end position="246"/>
    </location>
</feature>
<dbReference type="Proteomes" id="UP000046393">
    <property type="component" value="Unplaced"/>
</dbReference>
<dbReference type="WBParaSite" id="SMUV_0000990501-mRNA-1">
    <property type="protein sequence ID" value="SMUV_0000990501-mRNA-1"/>
    <property type="gene ID" value="SMUV_0000990501"/>
</dbReference>
<feature type="signal peptide" evidence="1">
    <location>
        <begin position="1"/>
        <end position="23"/>
    </location>
</feature>
<dbReference type="AlphaFoldDB" id="A0A0N5AY68"/>
<protein>
    <submittedName>
        <fullName evidence="3">t-SNARE coiled-coil homology domain-containing protein</fullName>
    </submittedName>
</protein>
<reference evidence="3" key="1">
    <citation type="submission" date="2017-02" db="UniProtKB">
        <authorList>
            <consortium name="WormBaseParasite"/>
        </authorList>
    </citation>
    <scope>IDENTIFICATION</scope>
</reference>
<keyword evidence="1" id="KW-0732">Signal</keyword>
<evidence type="ECO:0000256" key="1">
    <source>
        <dbReference type="SAM" id="SignalP"/>
    </source>
</evidence>
<evidence type="ECO:0000313" key="3">
    <source>
        <dbReference type="WBParaSite" id="SMUV_0000990501-mRNA-1"/>
    </source>
</evidence>
<sequence>MESTKVVLLATFWLVYCVCTSNGRVLRNKLSADVNPASEEVLDKVGLFETQRDIASSLRSINRKVEDSNQEIMSQAEDINGVYSQLPTGKNMRGWKRVSKRSFRMPRIEVQALKNHLHYCKRIVNEAGEAGLPRRNPFPPLRRSSSEVNNGLRDISMAIQGADYGITYAAADIDSTDSETEAHSLVKSEGTEPMLYSARNVVSEGLQRTKLVEATDAAIDAELAAGISDVRNSIESKSNFYTVDLA</sequence>
<evidence type="ECO:0000313" key="2">
    <source>
        <dbReference type="Proteomes" id="UP000046393"/>
    </source>
</evidence>